<dbReference type="CDD" id="cd06225">
    <property type="entry name" value="HAMP"/>
    <property type="match status" value="1"/>
</dbReference>
<dbReference type="Proteomes" id="UP000198906">
    <property type="component" value="Unassembled WGS sequence"/>
</dbReference>
<evidence type="ECO:0000256" key="5">
    <source>
        <dbReference type="ARBA" id="ARBA00022692"/>
    </source>
</evidence>
<evidence type="ECO:0000256" key="8">
    <source>
        <dbReference type="ARBA" id="ARBA00022840"/>
    </source>
</evidence>
<keyword evidence="3" id="KW-0597">Phosphoprotein</keyword>
<evidence type="ECO:0000259" key="12">
    <source>
        <dbReference type="PROSITE" id="PS50885"/>
    </source>
</evidence>
<keyword evidence="7" id="KW-0418">Kinase</keyword>
<feature type="transmembrane region" description="Helical" evidence="11">
    <location>
        <begin position="52"/>
        <end position="70"/>
    </location>
</feature>
<dbReference type="EC" id="2.7.13.3" evidence="2"/>
<dbReference type="SUPFAM" id="SSF158472">
    <property type="entry name" value="HAMP domain-like"/>
    <property type="match status" value="1"/>
</dbReference>
<keyword evidence="8" id="KW-0067">ATP-binding</keyword>
<organism evidence="13 14">
    <name type="scientific">Micromonospora inyonensis</name>
    <dbReference type="NCBI Taxonomy" id="47866"/>
    <lineage>
        <taxon>Bacteria</taxon>
        <taxon>Bacillati</taxon>
        <taxon>Actinomycetota</taxon>
        <taxon>Actinomycetes</taxon>
        <taxon>Micromonosporales</taxon>
        <taxon>Micromonosporaceae</taxon>
        <taxon>Micromonospora</taxon>
    </lineage>
</organism>
<evidence type="ECO:0000256" key="3">
    <source>
        <dbReference type="ARBA" id="ARBA00022553"/>
    </source>
</evidence>
<evidence type="ECO:0000256" key="1">
    <source>
        <dbReference type="ARBA" id="ARBA00000085"/>
    </source>
</evidence>
<dbReference type="PANTHER" id="PTHR44936:SF9">
    <property type="entry name" value="SENSOR PROTEIN CREC"/>
    <property type="match status" value="1"/>
</dbReference>
<feature type="transmembrane region" description="Helical" evidence="11">
    <location>
        <begin position="370"/>
        <end position="394"/>
    </location>
</feature>
<dbReference type="AlphaFoldDB" id="A0A1C6RGY0"/>
<evidence type="ECO:0000256" key="2">
    <source>
        <dbReference type="ARBA" id="ARBA00012438"/>
    </source>
</evidence>
<dbReference type="STRING" id="47866.GA0074694_1609"/>
<feature type="transmembrane region" description="Helical" evidence="11">
    <location>
        <begin position="262"/>
        <end position="282"/>
    </location>
</feature>
<dbReference type="Gene3D" id="6.10.340.10">
    <property type="match status" value="1"/>
</dbReference>
<evidence type="ECO:0000256" key="11">
    <source>
        <dbReference type="SAM" id="Phobius"/>
    </source>
</evidence>
<protein>
    <recommendedName>
        <fullName evidence="2">histidine kinase</fullName>
        <ecNumber evidence="2">2.7.13.3</ecNumber>
    </recommendedName>
</protein>
<dbReference type="GO" id="GO:0004673">
    <property type="term" value="F:protein histidine kinase activity"/>
    <property type="evidence" value="ECO:0007669"/>
    <property type="project" value="UniProtKB-EC"/>
</dbReference>
<gene>
    <name evidence="13" type="ORF">GA0074694_1609</name>
</gene>
<dbReference type="GO" id="GO:0005524">
    <property type="term" value="F:ATP binding"/>
    <property type="evidence" value="ECO:0007669"/>
    <property type="project" value="UniProtKB-KW"/>
</dbReference>
<keyword evidence="6" id="KW-0547">Nucleotide-binding</keyword>
<dbReference type="InterPro" id="IPR003660">
    <property type="entry name" value="HAMP_dom"/>
</dbReference>
<reference evidence="14" key="1">
    <citation type="submission" date="2016-06" db="EMBL/GenBank/DDBJ databases">
        <authorList>
            <person name="Varghese N."/>
        </authorList>
    </citation>
    <scope>NUCLEOTIDE SEQUENCE [LARGE SCALE GENOMIC DNA]</scope>
    <source>
        <strain evidence="14">DSM 46123</strain>
    </source>
</reference>
<keyword evidence="14" id="KW-1185">Reference proteome</keyword>
<feature type="transmembrane region" description="Helical" evidence="11">
    <location>
        <begin position="288"/>
        <end position="310"/>
    </location>
</feature>
<dbReference type="PROSITE" id="PS50885">
    <property type="entry name" value="HAMP"/>
    <property type="match status" value="1"/>
</dbReference>
<keyword evidence="9 11" id="KW-1133">Transmembrane helix</keyword>
<dbReference type="EMBL" id="FMHU01000001">
    <property type="protein sequence ID" value="SCL16396.1"/>
    <property type="molecule type" value="Genomic_DNA"/>
</dbReference>
<dbReference type="GO" id="GO:0016020">
    <property type="term" value="C:membrane"/>
    <property type="evidence" value="ECO:0007669"/>
    <property type="project" value="InterPro"/>
</dbReference>
<sequence>MVVSVDPGHLTRSPGGAGPDDRVQLLLWRRRALEQQLPAAAFPAGSGAPSLVYLWASMFVVVAVVLGFALSAQRGVLPAVIDSQNDVVTKLASTISVSTRAWSKQLGRTVADRATGTDAQLLARVVGDGTSVSGAAVVETASGRPLATKGTAVPAGVLSAEIPLDSAFGVTTPDGPVVLRAYRLDERRTLVAVHPLTLRNLRLNPDAGHGVYVLTPDGGTSLMQGANAVGQEHLPVVFQGLAGSTSRQSREVVIEEWPDRRLVVSSAPIGDTGLVVVSLLAAEVTGGASLPTGLLLGLSLLMFAVPSFLLMRVSLVRPIRVLLAQAKADACGGLTPHRRPARIAEAQRIARALALTSGDRPPAERRWRPTVLQGLTAATVVALLWPAGAVVLALQTPAPTVPTQLVRDQENRAEEASFALGSALDAGLGTVSRISRSVDPADRERTARVLRRELAEGHRLRALYLVDRDGKVLASAGREPLRTAEPLPGEVGIQLDDAVSRLPVVFAYNLRSDGFAVVGEFDPDRLVGLVRRVDGRVRVVDAELRTILDSEGFRAYQPIGEDLVAAAAVEALPGTTVGHSTTADGDPALVAASGLTAPATVAHLEWSVVVEQDIAALRLPEMVERRWTLLVAGAMVGIILLTHMWQLYIYVRPVQRLASFADRMSRGEIDVPVPPQRHDDIGAVAMCLEICRQVRHTGSARFGGAIRMRGSDLNRTAVLPLVRRPVAARREKG</sequence>
<proteinExistence type="predicted"/>
<evidence type="ECO:0000256" key="9">
    <source>
        <dbReference type="ARBA" id="ARBA00022989"/>
    </source>
</evidence>
<name>A0A1C6RGY0_9ACTN</name>
<feature type="domain" description="HAMP" evidence="12">
    <location>
        <begin position="648"/>
        <end position="685"/>
    </location>
</feature>
<evidence type="ECO:0000256" key="6">
    <source>
        <dbReference type="ARBA" id="ARBA00022741"/>
    </source>
</evidence>
<keyword evidence="10" id="KW-0902">Two-component regulatory system</keyword>
<keyword evidence="11" id="KW-0472">Membrane</keyword>
<evidence type="ECO:0000313" key="13">
    <source>
        <dbReference type="EMBL" id="SCL16396.1"/>
    </source>
</evidence>
<evidence type="ECO:0000313" key="14">
    <source>
        <dbReference type="Proteomes" id="UP000198906"/>
    </source>
</evidence>
<keyword evidence="4" id="KW-0808">Transferase</keyword>
<evidence type="ECO:0000256" key="7">
    <source>
        <dbReference type="ARBA" id="ARBA00022777"/>
    </source>
</evidence>
<evidence type="ECO:0000256" key="4">
    <source>
        <dbReference type="ARBA" id="ARBA00022679"/>
    </source>
</evidence>
<accession>A0A1C6RGY0</accession>
<keyword evidence="5 11" id="KW-0812">Transmembrane</keyword>
<feature type="transmembrane region" description="Helical" evidence="11">
    <location>
        <begin position="627"/>
        <end position="651"/>
    </location>
</feature>
<evidence type="ECO:0000256" key="10">
    <source>
        <dbReference type="ARBA" id="ARBA00023012"/>
    </source>
</evidence>
<comment type="catalytic activity">
    <reaction evidence="1">
        <text>ATP + protein L-histidine = ADP + protein N-phospho-L-histidine.</text>
        <dbReference type="EC" id="2.7.13.3"/>
    </reaction>
</comment>
<dbReference type="InterPro" id="IPR050980">
    <property type="entry name" value="2C_sensor_his_kinase"/>
</dbReference>
<dbReference type="GO" id="GO:0000160">
    <property type="term" value="P:phosphorelay signal transduction system"/>
    <property type="evidence" value="ECO:0007669"/>
    <property type="project" value="UniProtKB-KW"/>
</dbReference>
<dbReference type="PANTHER" id="PTHR44936">
    <property type="entry name" value="SENSOR PROTEIN CREC"/>
    <property type="match status" value="1"/>
</dbReference>